<dbReference type="Gene3D" id="3.60.10.10">
    <property type="entry name" value="Endonuclease/exonuclease/phosphatase"/>
    <property type="match status" value="1"/>
</dbReference>
<comment type="caution">
    <text evidence="12">The sequence shown here is derived from an EMBL/GenBank/DDBJ whole genome shotgun (WGS) entry which is preliminary data.</text>
</comment>
<dbReference type="InterPro" id="IPR004808">
    <property type="entry name" value="AP_endonuc_1"/>
</dbReference>
<evidence type="ECO:0000313" key="12">
    <source>
        <dbReference type="EMBL" id="GAY60848.1"/>
    </source>
</evidence>
<feature type="binding site" evidence="7">
    <location>
        <position position="441"/>
    </location>
    <ligand>
        <name>Mg(2+)</name>
        <dbReference type="ChEBI" id="CHEBI:18420"/>
        <label>1</label>
    </ligand>
</feature>
<keyword evidence="7" id="KW-0464">Manganese</keyword>
<dbReference type="PANTHER" id="PTHR22748:SF6">
    <property type="entry name" value="DNA-(APURINIC OR APYRIMIDINIC SITE) ENDONUCLEASE"/>
    <property type="match status" value="1"/>
</dbReference>
<evidence type="ECO:0000256" key="7">
    <source>
        <dbReference type="PIRSR" id="PIRSR604808-2"/>
    </source>
</evidence>
<feature type="region of interest" description="Disordered" evidence="10">
    <location>
        <begin position="214"/>
        <end position="237"/>
    </location>
</feature>
<comment type="cofactor">
    <cofactor evidence="1">
        <name>Mn(2+)</name>
        <dbReference type="ChEBI" id="CHEBI:29035"/>
    </cofactor>
</comment>
<proteinExistence type="inferred from homology"/>
<dbReference type="GO" id="GO:0006284">
    <property type="term" value="P:base-excision repair"/>
    <property type="evidence" value="ECO:0007669"/>
    <property type="project" value="TreeGrafter"/>
</dbReference>
<dbReference type="GO" id="GO:0003677">
    <property type="term" value="F:DNA binding"/>
    <property type="evidence" value="ECO:0007669"/>
    <property type="project" value="InterPro"/>
</dbReference>
<dbReference type="PROSITE" id="PS51435">
    <property type="entry name" value="AP_NUCLEASE_F1_4"/>
    <property type="match status" value="1"/>
</dbReference>
<keyword evidence="4" id="KW-0378">Hydrolase</keyword>
<evidence type="ECO:0000256" key="3">
    <source>
        <dbReference type="ARBA" id="ARBA00022723"/>
    </source>
</evidence>
<sequence>MNQVFQLGLKAFVTPAGFAVTPRNFRIGTFVSFRAMKPKRHLASSSKPASSFDNMEDEKVNRLVGSTPKVCHVGYWCRKSDEGGIQSVKDNPERIEVMTVQELRTYIECLLVCFISFLIIRSIGVPAKGSKRDLVSALKVYVEKKMEGWKFLLCAVGSSHVEIEEVSSISAESVSVKRKANTKSISRERKAKKFSHEEHAQEIYSVPEVSALQESKRRAKKSPIGDETGEVDAKASVKTDKISVQSEPWTMLAHKKPQKGWIAYNPRTMRPPPLGRGYKICEGSVLECQWVKSVTENMWEQRVNGVRLFLLPIAFFVVSNASQCWKQEKDVESIKQCLLDGYENSFWTCSTSKLGYSGTAIISRIKPLSVTYGLGISDHDSEGRLVTAEFDSFFLLSCYVPNSGDGLRRLSYRIREWDPSLSSYVKELEKKKPVILTGDLNCAHQEIDIYNPAGNRRSAGFTDEERQSFGANFLSKGFVDTFRAQHPGVVGYTYWGYRHGGRKTNRGWRLDYFLVSQSLADKFHDSYILPDVTGSDHSPIGLILKL</sequence>
<organism evidence="12 13">
    <name type="scientific">Citrus unshiu</name>
    <name type="common">Satsuma mandarin</name>
    <name type="synonym">Citrus nobilis var. unshiu</name>
    <dbReference type="NCBI Taxonomy" id="55188"/>
    <lineage>
        <taxon>Eukaryota</taxon>
        <taxon>Viridiplantae</taxon>
        <taxon>Streptophyta</taxon>
        <taxon>Embryophyta</taxon>
        <taxon>Tracheophyta</taxon>
        <taxon>Spermatophyta</taxon>
        <taxon>Magnoliopsida</taxon>
        <taxon>eudicotyledons</taxon>
        <taxon>Gunneridae</taxon>
        <taxon>Pentapetalae</taxon>
        <taxon>rosids</taxon>
        <taxon>malvids</taxon>
        <taxon>Sapindales</taxon>
        <taxon>Rutaceae</taxon>
        <taxon>Aurantioideae</taxon>
        <taxon>Citrus</taxon>
    </lineage>
</organism>
<keyword evidence="9" id="KW-0227">DNA damage</keyword>
<dbReference type="InterPro" id="IPR020848">
    <property type="entry name" value="AP_endonuclease_F1_CS"/>
</dbReference>
<evidence type="ECO:0000313" key="13">
    <source>
        <dbReference type="Proteomes" id="UP000236630"/>
    </source>
</evidence>
<feature type="binding site" evidence="7">
    <location>
        <position position="536"/>
    </location>
    <ligand>
        <name>Mg(2+)</name>
        <dbReference type="ChEBI" id="CHEBI:18420"/>
        <label>1</label>
    </ligand>
</feature>
<feature type="site" description="Interaction with DNA substrate" evidence="8">
    <location>
        <position position="537"/>
    </location>
</feature>
<keyword evidence="5 7" id="KW-0460">Magnesium</keyword>
<evidence type="ECO:0000256" key="9">
    <source>
        <dbReference type="RuleBase" id="RU362131"/>
    </source>
</evidence>
<dbReference type="NCBIfam" id="TIGR00633">
    <property type="entry name" value="xth"/>
    <property type="match status" value="1"/>
</dbReference>
<dbReference type="PANTHER" id="PTHR22748">
    <property type="entry name" value="AP ENDONUCLEASE"/>
    <property type="match status" value="1"/>
</dbReference>
<evidence type="ECO:0000256" key="5">
    <source>
        <dbReference type="ARBA" id="ARBA00022842"/>
    </source>
</evidence>
<feature type="active site" evidence="6">
    <location>
        <position position="399"/>
    </location>
</feature>
<dbReference type="GO" id="GO:0046872">
    <property type="term" value="F:metal ion binding"/>
    <property type="evidence" value="ECO:0007669"/>
    <property type="project" value="UniProtKB-KW"/>
</dbReference>
<evidence type="ECO:0000259" key="11">
    <source>
        <dbReference type="Pfam" id="PF03372"/>
    </source>
</evidence>
<evidence type="ECO:0000256" key="6">
    <source>
        <dbReference type="PIRSR" id="PIRSR604808-1"/>
    </source>
</evidence>
<keyword evidence="13" id="KW-1185">Reference proteome</keyword>
<feature type="site" description="Transition state stabilizer" evidence="8">
    <location>
        <position position="441"/>
    </location>
</feature>
<dbReference type="PROSITE" id="PS00728">
    <property type="entry name" value="AP_NUCLEASE_F1_3"/>
    <property type="match status" value="1"/>
</dbReference>
<dbReference type="EMBL" id="BDQV01000248">
    <property type="protein sequence ID" value="GAY60848.1"/>
    <property type="molecule type" value="Genomic_DNA"/>
</dbReference>
<gene>
    <name evidence="12" type="ORF">CUMW_205300</name>
</gene>
<evidence type="ECO:0000256" key="10">
    <source>
        <dbReference type="SAM" id="MobiDB-lite"/>
    </source>
</evidence>
<dbReference type="FunFam" id="3.60.10.10:FF:000041">
    <property type="entry name" value="DNA-(apurinic or apyrimidinic site) lyase"/>
    <property type="match status" value="1"/>
</dbReference>
<dbReference type="Pfam" id="PF03372">
    <property type="entry name" value="Exo_endo_phos"/>
    <property type="match status" value="1"/>
</dbReference>
<dbReference type="GO" id="GO:0005634">
    <property type="term" value="C:nucleus"/>
    <property type="evidence" value="ECO:0007669"/>
    <property type="project" value="TreeGrafter"/>
</dbReference>
<feature type="active site" description="Proton donor/acceptor" evidence="6">
    <location>
        <position position="439"/>
    </location>
</feature>
<dbReference type="InterPro" id="IPR005135">
    <property type="entry name" value="Endo/exonuclease/phosphatase"/>
</dbReference>
<comment type="cofactor">
    <cofactor evidence="7 9">
        <name>Mg(2+)</name>
        <dbReference type="ChEBI" id="CHEBI:18420"/>
    </cofactor>
    <cofactor evidence="7 9">
        <name>Mn(2+)</name>
        <dbReference type="ChEBI" id="CHEBI:29035"/>
    </cofactor>
    <text evidence="7 9">Probably binds two magnesium or manganese ions per subunit.</text>
</comment>
<accession>A0A2H5Q888</accession>
<evidence type="ECO:0000256" key="2">
    <source>
        <dbReference type="ARBA" id="ARBA00007092"/>
    </source>
</evidence>
<feature type="binding site" evidence="7">
    <location>
        <position position="537"/>
    </location>
    <ligand>
        <name>Mg(2+)</name>
        <dbReference type="ChEBI" id="CHEBI:18420"/>
        <label>1</label>
    </ligand>
</feature>
<keyword evidence="3 7" id="KW-0479">Metal-binding</keyword>
<dbReference type="STRING" id="55188.A0A2H5Q888"/>
<dbReference type="SUPFAM" id="SSF56219">
    <property type="entry name" value="DNase I-like"/>
    <property type="match status" value="1"/>
</dbReference>
<comment type="similarity">
    <text evidence="2 9">Belongs to the DNA repair enzymes AP/ExoA family.</text>
</comment>
<name>A0A2H5Q888_CITUN</name>
<dbReference type="GO" id="GO:0003906">
    <property type="term" value="F:DNA-(apurinic or apyrimidinic site) endonuclease activity"/>
    <property type="evidence" value="ECO:0007669"/>
    <property type="project" value="TreeGrafter"/>
</dbReference>
<dbReference type="InterPro" id="IPR036691">
    <property type="entry name" value="Endo/exonu/phosph_ase_sf"/>
</dbReference>
<dbReference type="Proteomes" id="UP000236630">
    <property type="component" value="Unassembled WGS sequence"/>
</dbReference>
<dbReference type="NCBIfam" id="TIGR00195">
    <property type="entry name" value="exoDNase_III"/>
    <property type="match status" value="1"/>
</dbReference>
<dbReference type="GO" id="GO:0008081">
    <property type="term" value="F:phosphoric diester hydrolase activity"/>
    <property type="evidence" value="ECO:0007669"/>
    <property type="project" value="TreeGrafter"/>
</dbReference>
<dbReference type="CDD" id="cd09087">
    <property type="entry name" value="Ape1-like_AP-endo"/>
    <property type="match status" value="1"/>
</dbReference>
<dbReference type="EC" id="3.1.-.-" evidence="9"/>
<evidence type="ECO:0000256" key="4">
    <source>
        <dbReference type="ARBA" id="ARBA00022801"/>
    </source>
</evidence>
<evidence type="ECO:0000256" key="1">
    <source>
        <dbReference type="ARBA" id="ARBA00001936"/>
    </source>
</evidence>
<feature type="active site" description="Proton acceptor" evidence="6">
    <location>
        <position position="537"/>
    </location>
</feature>
<feature type="binding site" evidence="7">
    <location>
        <position position="439"/>
    </location>
    <ligand>
        <name>Mg(2+)</name>
        <dbReference type="ChEBI" id="CHEBI:18420"/>
        <label>1</label>
    </ligand>
</feature>
<reference evidence="12 13" key="1">
    <citation type="journal article" date="2017" name="Front. Genet.">
        <title>Draft sequencing of the heterozygous diploid genome of Satsuma (Citrus unshiu Marc.) using a hybrid assembly approach.</title>
        <authorList>
            <person name="Shimizu T."/>
            <person name="Tanizawa Y."/>
            <person name="Mochizuki T."/>
            <person name="Nagasaki H."/>
            <person name="Yoshioka T."/>
            <person name="Toyoda A."/>
            <person name="Fujiyama A."/>
            <person name="Kaminuma E."/>
            <person name="Nakamura Y."/>
        </authorList>
    </citation>
    <scope>NUCLEOTIDE SEQUENCE [LARGE SCALE GENOMIC DNA]</scope>
    <source>
        <strain evidence="13">cv. Miyagawa wase</strain>
    </source>
</reference>
<evidence type="ECO:0000256" key="8">
    <source>
        <dbReference type="PIRSR" id="PIRSR604808-3"/>
    </source>
</evidence>
<protein>
    <recommendedName>
        <fullName evidence="9">DNA-(apurinic or apyrimidinic site) endonuclease</fullName>
        <ecNumber evidence="9">3.1.-.-</ecNumber>
    </recommendedName>
</protein>
<dbReference type="EMBL" id="BDQV01000248">
    <property type="protein sequence ID" value="GAY60849.1"/>
    <property type="molecule type" value="Genomic_DNA"/>
</dbReference>
<dbReference type="AlphaFoldDB" id="A0A2H5Q888"/>
<feature type="domain" description="Endonuclease/exonuclease/phosphatase" evidence="11">
    <location>
        <begin position="335"/>
        <end position="537"/>
    </location>
</feature>
<feature type="site" description="Important for catalytic activity" evidence="8">
    <location>
        <position position="511"/>
    </location>
</feature>
<keyword evidence="9" id="KW-0234">DNA repair</keyword>
<dbReference type="GO" id="GO:0008311">
    <property type="term" value="F:double-stranded DNA 3'-5' DNA exonuclease activity"/>
    <property type="evidence" value="ECO:0007669"/>
    <property type="project" value="TreeGrafter"/>
</dbReference>